<evidence type="ECO:0000313" key="2">
    <source>
        <dbReference type="Proteomes" id="UP001281147"/>
    </source>
</evidence>
<proteinExistence type="predicted"/>
<organism evidence="1 2">
    <name type="scientific">Vermiconidia calcicola</name>
    <dbReference type="NCBI Taxonomy" id="1690605"/>
    <lineage>
        <taxon>Eukaryota</taxon>
        <taxon>Fungi</taxon>
        <taxon>Dikarya</taxon>
        <taxon>Ascomycota</taxon>
        <taxon>Pezizomycotina</taxon>
        <taxon>Dothideomycetes</taxon>
        <taxon>Dothideomycetidae</taxon>
        <taxon>Mycosphaerellales</taxon>
        <taxon>Extremaceae</taxon>
        <taxon>Vermiconidia</taxon>
    </lineage>
</organism>
<dbReference type="EMBL" id="JAUTXU010000187">
    <property type="protein sequence ID" value="KAK3700330.1"/>
    <property type="molecule type" value="Genomic_DNA"/>
</dbReference>
<reference evidence="1" key="1">
    <citation type="submission" date="2023-07" db="EMBL/GenBank/DDBJ databases">
        <title>Black Yeasts Isolated from many extreme environments.</title>
        <authorList>
            <person name="Coleine C."/>
            <person name="Stajich J.E."/>
            <person name="Selbmann L."/>
        </authorList>
    </citation>
    <scope>NUCLEOTIDE SEQUENCE</scope>
    <source>
        <strain evidence="1">CCFEE 5714</strain>
    </source>
</reference>
<comment type="caution">
    <text evidence="1">The sequence shown here is derived from an EMBL/GenBank/DDBJ whole genome shotgun (WGS) entry which is preliminary data.</text>
</comment>
<gene>
    <name evidence="1" type="ORF">LTR37_016034</name>
</gene>
<dbReference type="Proteomes" id="UP001281147">
    <property type="component" value="Unassembled WGS sequence"/>
</dbReference>
<evidence type="ECO:0000313" key="1">
    <source>
        <dbReference type="EMBL" id="KAK3700330.1"/>
    </source>
</evidence>
<sequence>MPKRRRERDRPKSGQDSLYNPNKRVLLSYESDEGEDEQPTGAEDAKVLESVAADYQIPEYPDEDEDDVEAKAGASSPEDIEDDEVLDGVEEEEDVSGNATSKWTRGGTRKNNATGQWPALGALSYQWEEGDDEEGEQYDSTVEEAMAYLRNVRSERQTLPEVLAAPKSYSNEEIYESGIGDNRGYFDDGAYVARPAAVPSELSTGATTTVEPQQAFTTALKHRFLAQRQQMHRPPSADALAALDDGHPISFPRSNKKAYADWHRLLKTTVPQPSQVRAMDPDTVCRLLDLIQKHLLVREKELTGNMSTWIWSLMSRLEDVGTMTNDEVWFLREFGKKAILVQLSFHEPEVAEALENASLAESGLDEAEVTKKQTKKSKEASLEEPGASEVIPEDGSPDVDPTLRQNTLATLDTIIVLVGDVFGQRDLLEFRQPWSSKVRS</sequence>
<name>A0ACC3MQJ1_9PEZI</name>
<protein>
    <submittedName>
        <fullName evidence="1">Uncharacterized protein</fullName>
    </submittedName>
</protein>
<accession>A0ACC3MQJ1</accession>
<keyword evidence="2" id="KW-1185">Reference proteome</keyword>